<evidence type="ECO:0000313" key="1">
    <source>
        <dbReference type="EMBL" id="QWG21145.1"/>
    </source>
</evidence>
<name>A0A975NU96_9BRAD</name>
<reference evidence="1 2" key="1">
    <citation type="submission" date="2021-06" db="EMBL/GenBank/DDBJ databases">
        <title>Bradyrhizobium sp. S2-11-4 Genome sequencing.</title>
        <authorList>
            <person name="Jin L."/>
        </authorList>
    </citation>
    <scope>NUCLEOTIDE SEQUENCE [LARGE SCALE GENOMIC DNA]</scope>
    <source>
        <strain evidence="1 2">S2-11-4</strain>
    </source>
</reference>
<sequence>MAGDVSRARRYPWNSIHGTVRAMRHSIHHTSLDAKKARILINALVDCAKAGIKPSFSTTQMLRGLSLYLECGSFHNKSWRTYHRASEAAKLVIASGDKNWKSRVTFEHVRPLSKMYQMFLDERATLTLERAAFIIGEYPPVLITVEEELRMAKLGFSAEGTPEQRYAGIPISGFSLRSDGAMPG</sequence>
<protein>
    <submittedName>
        <fullName evidence="1">Uncharacterized protein</fullName>
    </submittedName>
</protein>
<keyword evidence="2" id="KW-1185">Reference proteome</keyword>
<evidence type="ECO:0000313" key="2">
    <source>
        <dbReference type="Proteomes" id="UP000676951"/>
    </source>
</evidence>
<dbReference type="EMBL" id="CP076136">
    <property type="protein sequence ID" value="QWG21145.1"/>
    <property type="molecule type" value="Genomic_DNA"/>
</dbReference>
<gene>
    <name evidence="1" type="ORF">KMZ93_13885</name>
</gene>
<dbReference type="Proteomes" id="UP000676951">
    <property type="component" value="Chromosome"/>
</dbReference>
<dbReference type="RefSeq" id="WP_215601869.1">
    <property type="nucleotide sequence ID" value="NZ_CP076136.1"/>
</dbReference>
<accession>A0A975NU96</accession>
<proteinExistence type="predicted"/>
<organism evidence="1 2">
    <name type="scientific">Bradyrhizobium sediminis</name>
    <dbReference type="NCBI Taxonomy" id="2840469"/>
    <lineage>
        <taxon>Bacteria</taxon>
        <taxon>Pseudomonadati</taxon>
        <taxon>Pseudomonadota</taxon>
        <taxon>Alphaproteobacteria</taxon>
        <taxon>Hyphomicrobiales</taxon>
        <taxon>Nitrobacteraceae</taxon>
        <taxon>Bradyrhizobium</taxon>
    </lineage>
</organism>
<dbReference type="AlphaFoldDB" id="A0A975NU96"/>